<name>A0ACC2PP67_9HYME</name>
<sequence>MSGGMEFVGESVRLLPTIFSLNSIGSKKVFMGLECTTLSEKKYIPIMSLLDLTLTGIGFNISQWSQLKEQRTKINSYSYGFDPNSRDKKIQGDKWTLKFTYSRHENALEFAEERQDVSSKTVIDFDHSSFHLHTDLFERLMEISQYIDHRFEYLTKTATLLPIVVETIVAHLFYRFLPMIDFRIKFRKDIVKMALNELENDDRFFDRLVKNVELRSNGSESNIGICKTEMKTFFYEIVITRTDGIVQMLNTRLGD</sequence>
<evidence type="ECO:0000313" key="1">
    <source>
        <dbReference type="EMBL" id="KAJ8685094.1"/>
    </source>
</evidence>
<comment type="caution">
    <text evidence="1">The sequence shown here is derived from an EMBL/GenBank/DDBJ whole genome shotgun (WGS) entry which is preliminary data.</text>
</comment>
<dbReference type="EMBL" id="CM056741">
    <property type="protein sequence ID" value="KAJ8685094.1"/>
    <property type="molecule type" value="Genomic_DNA"/>
</dbReference>
<reference evidence="1" key="1">
    <citation type="submission" date="2023-04" db="EMBL/GenBank/DDBJ databases">
        <title>A chromosome-level genome assembly of the parasitoid wasp Eretmocerus hayati.</title>
        <authorList>
            <person name="Zhong Y."/>
            <person name="Liu S."/>
            <person name="Liu Y."/>
        </authorList>
    </citation>
    <scope>NUCLEOTIDE SEQUENCE</scope>
    <source>
        <strain evidence="1">ZJU_SS_LIU_2023</strain>
    </source>
</reference>
<evidence type="ECO:0000313" key="2">
    <source>
        <dbReference type="Proteomes" id="UP001239111"/>
    </source>
</evidence>
<organism evidence="1 2">
    <name type="scientific">Eretmocerus hayati</name>
    <dbReference type="NCBI Taxonomy" id="131215"/>
    <lineage>
        <taxon>Eukaryota</taxon>
        <taxon>Metazoa</taxon>
        <taxon>Ecdysozoa</taxon>
        <taxon>Arthropoda</taxon>
        <taxon>Hexapoda</taxon>
        <taxon>Insecta</taxon>
        <taxon>Pterygota</taxon>
        <taxon>Neoptera</taxon>
        <taxon>Endopterygota</taxon>
        <taxon>Hymenoptera</taxon>
        <taxon>Apocrita</taxon>
        <taxon>Proctotrupomorpha</taxon>
        <taxon>Chalcidoidea</taxon>
        <taxon>Aphelinidae</taxon>
        <taxon>Aphelininae</taxon>
        <taxon>Eretmocerus</taxon>
    </lineage>
</organism>
<keyword evidence="2" id="KW-1185">Reference proteome</keyword>
<dbReference type="Proteomes" id="UP001239111">
    <property type="component" value="Chromosome 1"/>
</dbReference>
<accession>A0ACC2PP67</accession>
<gene>
    <name evidence="1" type="ORF">QAD02_020887</name>
</gene>
<proteinExistence type="predicted"/>
<protein>
    <submittedName>
        <fullName evidence="1">Uncharacterized protein</fullName>
    </submittedName>
</protein>